<dbReference type="Proteomes" id="UP000252255">
    <property type="component" value="Unassembled WGS sequence"/>
</dbReference>
<dbReference type="EMBL" id="JPWI01000014">
    <property type="protein sequence ID" value="RCK43378.1"/>
    <property type="molecule type" value="Genomic_DNA"/>
</dbReference>
<accession>A0A367WPS9</accession>
<name>A0A367WPS9_9PROT</name>
<organism evidence="1 2">
    <name type="scientific">Thalassospira profundimaris</name>
    <dbReference type="NCBI Taxonomy" id="502049"/>
    <lineage>
        <taxon>Bacteria</taxon>
        <taxon>Pseudomonadati</taxon>
        <taxon>Pseudomonadota</taxon>
        <taxon>Alphaproteobacteria</taxon>
        <taxon>Rhodospirillales</taxon>
        <taxon>Thalassospiraceae</taxon>
        <taxon>Thalassospira</taxon>
    </lineage>
</organism>
<comment type="caution">
    <text evidence="1">The sequence shown here is derived from an EMBL/GenBank/DDBJ whole genome shotgun (WGS) entry which is preliminary data.</text>
</comment>
<sequence>MGFDGVKCDDLVRFWGFRGTCEKPEFSQKHLKSRSYPSSAHEIPKRFHGAPSVTIENPVLWGLMVQSTFREMTGWAKTICDLTPNRV</sequence>
<evidence type="ECO:0000313" key="2">
    <source>
        <dbReference type="Proteomes" id="UP000252255"/>
    </source>
</evidence>
<reference evidence="1 2" key="1">
    <citation type="submission" date="2014-07" db="EMBL/GenBank/DDBJ databases">
        <title>Draft genome sequence of Thalassospira profundimaris PR54-5.</title>
        <authorList>
            <person name="Lai Q."/>
            <person name="Shao Z."/>
        </authorList>
    </citation>
    <scope>NUCLEOTIDE SEQUENCE [LARGE SCALE GENOMIC DNA]</scope>
    <source>
        <strain evidence="1 2">PR54-5</strain>
    </source>
</reference>
<proteinExistence type="predicted"/>
<protein>
    <submittedName>
        <fullName evidence="1">Uncharacterized protein</fullName>
    </submittedName>
</protein>
<evidence type="ECO:0000313" key="1">
    <source>
        <dbReference type="EMBL" id="RCK43378.1"/>
    </source>
</evidence>
<dbReference type="AlphaFoldDB" id="A0A367WPS9"/>
<gene>
    <name evidence="1" type="ORF">TH30_18870</name>
</gene>